<evidence type="ECO:0000313" key="3">
    <source>
        <dbReference type="Proteomes" id="UP001549167"/>
    </source>
</evidence>
<comment type="caution">
    <text evidence="2">The sequence shown here is derived from an EMBL/GenBank/DDBJ whole genome shotgun (WGS) entry which is preliminary data.</text>
</comment>
<dbReference type="SUPFAM" id="SSF51735">
    <property type="entry name" value="NAD(P)-binding Rossmann-fold domains"/>
    <property type="match status" value="1"/>
</dbReference>
<dbReference type="InterPro" id="IPR002347">
    <property type="entry name" value="SDR_fam"/>
</dbReference>
<keyword evidence="3" id="KW-1185">Reference proteome</keyword>
<dbReference type="PRINTS" id="PR00081">
    <property type="entry name" value="GDHRDH"/>
</dbReference>
<name>A0ABV2KRH9_9BACI</name>
<dbReference type="RefSeq" id="WP_354218653.1">
    <property type="nucleotide sequence ID" value="NZ_JBEPMX010000001.1"/>
</dbReference>
<reference evidence="2 3" key="1">
    <citation type="submission" date="2024-06" db="EMBL/GenBank/DDBJ databases">
        <title>Genomic Encyclopedia of Type Strains, Phase IV (KMG-IV): sequencing the most valuable type-strain genomes for metagenomic binning, comparative biology and taxonomic classification.</title>
        <authorList>
            <person name="Goeker M."/>
        </authorList>
    </citation>
    <scope>NUCLEOTIDE SEQUENCE [LARGE SCALE GENOMIC DNA]</scope>
    <source>
        <strain evidence="2 3">DSM 23520</strain>
    </source>
</reference>
<dbReference type="GO" id="GO:0004316">
    <property type="term" value="F:3-oxoacyl-[acyl-carrier-protein] reductase (NADPH) activity"/>
    <property type="evidence" value="ECO:0007669"/>
    <property type="project" value="UniProtKB-EC"/>
</dbReference>
<proteinExistence type="inferred from homology"/>
<dbReference type="PANTHER" id="PTHR42879">
    <property type="entry name" value="3-OXOACYL-(ACYL-CARRIER-PROTEIN) REDUCTASE"/>
    <property type="match status" value="1"/>
</dbReference>
<dbReference type="CDD" id="cd05233">
    <property type="entry name" value="SDR_c"/>
    <property type="match status" value="1"/>
</dbReference>
<dbReference type="PANTHER" id="PTHR42879:SF2">
    <property type="entry name" value="3-OXOACYL-[ACYL-CARRIER-PROTEIN] REDUCTASE FABG"/>
    <property type="match status" value="1"/>
</dbReference>
<comment type="similarity">
    <text evidence="1">Belongs to the short-chain dehydrogenases/reductases (SDR) family.</text>
</comment>
<organism evidence="2 3">
    <name type="scientific">Alkalibacillus flavidus</name>
    <dbReference type="NCBI Taxonomy" id="546021"/>
    <lineage>
        <taxon>Bacteria</taxon>
        <taxon>Bacillati</taxon>
        <taxon>Bacillota</taxon>
        <taxon>Bacilli</taxon>
        <taxon>Bacillales</taxon>
        <taxon>Bacillaceae</taxon>
        <taxon>Alkalibacillus</taxon>
    </lineage>
</organism>
<dbReference type="NCBIfam" id="NF047420">
    <property type="entry name" value="EF_P_mod_YmfI"/>
    <property type="match status" value="1"/>
</dbReference>
<dbReference type="InterPro" id="IPR050259">
    <property type="entry name" value="SDR"/>
</dbReference>
<accession>A0ABV2KRH9</accession>
<dbReference type="EC" id="1.1.1.100" evidence="2"/>
<sequence>MKTETVLVVGASSDIGGAIVHSLANDNPNRQFVLHYHQNHEALNNLIDLLDEERVLMTVQADLATDKGINDLIQSIPFDIETIIFAQGQAYSGLLLDTPDDVMDQLYYVHVKSTAMITRHFLPSMTRQQSGQIVVVSSIWGEEGVSYEVWYSMMKSAQNHFVKSLAKEVGPSQIRVNGVTAGFIETKMNNHLNDTERQELLADIPLHRAGHPEDIASAVKFLCSTESSYINGHLMQLNGGMA</sequence>
<evidence type="ECO:0000256" key="1">
    <source>
        <dbReference type="ARBA" id="ARBA00006484"/>
    </source>
</evidence>
<dbReference type="Gene3D" id="3.40.50.720">
    <property type="entry name" value="NAD(P)-binding Rossmann-like Domain"/>
    <property type="match status" value="1"/>
</dbReference>
<dbReference type="Pfam" id="PF13561">
    <property type="entry name" value="adh_short_C2"/>
    <property type="match status" value="1"/>
</dbReference>
<gene>
    <name evidence="2" type="ORF">ABID56_000277</name>
</gene>
<dbReference type="EMBL" id="JBEPMX010000001">
    <property type="protein sequence ID" value="MET3682198.1"/>
    <property type="molecule type" value="Genomic_DNA"/>
</dbReference>
<dbReference type="Proteomes" id="UP001549167">
    <property type="component" value="Unassembled WGS sequence"/>
</dbReference>
<protein>
    <submittedName>
        <fullName evidence="2">3-oxoacyl-[acyl-carrier protein] reductase</fullName>
        <ecNumber evidence="2">1.1.1.100</ecNumber>
    </submittedName>
</protein>
<evidence type="ECO:0000313" key="2">
    <source>
        <dbReference type="EMBL" id="MET3682198.1"/>
    </source>
</evidence>
<dbReference type="InterPro" id="IPR036291">
    <property type="entry name" value="NAD(P)-bd_dom_sf"/>
</dbReference>
<keyword evidence="2" id="KW-0560">Oxidoreductase</keyword>